<feature type="domain" description="EF-hand" evidence="5">
    <location>
        <begin position="68"/>
        <end position="99"/>
    </location>
</feature>
<organism evidence="6 7">
    <name type="scientific">Rhynchospora pubera</name>
    <dbReference type="NCBI Taxonomy" id="906938"/>
    <lineage>
        <taxon>Eukaryota</taxon>
        <taxon>Viridiplantae</taxon>
        <taxon>Streptophyta</taxon>
        <taxon>Embryophyta</taxon>
        <taxon>Tracheophyta</taxon>
        <taxon>Spermatophyta</taxon>
        <taxon>Magnoliopsida</taxon>
        <taxon>Liliopsida</taxon>
        <taxon>Poales</taxon>
        <taxon>Cyperaceae</taxon>
        <taxon>Cyperoideae</taxon>
        <taxon>Rhynchosporeae</taxon>
        <taxon>Rhynchospora</taxon>
    </lineage>
</organism>
<dbReference type="InterPro" id="IPR018247">
    <property type="entry name" value="EF_Hand_1_Ca_BS"/>
</dbReference>
<dbReference type="SMART" id="SM00054">
    <property type="entry name" value="EFh"/>
    <property type="match status" value="4"/>
</dbReference>
<dbReference type="PROSITE" id="PS50222">
    <property type="entry name" value="EF_HAND_2"/>
    <property type="match status" value="4"/>
</dbReference>
<keyword evidence="3" id="KW-0106">Calcium</keyword>
<keyword evidence="7" id="KW-1185">Reference proteome</keyword>
<dbReference type="PANTHER" id="PTHR10891">
    <property type="entry name" value="EF-HAND CALCIUM-BINDING DOMAIN CONTAINING PROTEIN"/>
    <property type="match status" value="1"/>
</dbReference>
<reference evidence="6" key="1">
    <citation type="submission" date="2022-08" db="EMBL/GenBank/DDBJ databases">
        <authorList>
            <person name="Marques A."/>
        </authorList>
    </citation>
    <scope>NUCLEOTIDE SEQUENCE</scope>
    <source>
        <strain evidence="6">RhyPub2mFocal</strain>
        <tissue evidence="6">Leaves</tissue>
    </source>
</reference>
<feature type="domain" description="EF-hand" evidence="5">
    <location>
        <begin position="100"/>
        <end position="135"/>
    </location>
</feature>
<dbReference type="GO" id="GO:0005509">
    <property type="term" value="F:calcium ion binding"/>
    <property type="evidence" value="ECO:0007669"/>
    <property type="project" value="InterPro"/>
</dbReference>
<feature type="domain" description="EF-hand" evidence="5">
    <location>
        <begin position="172"/>
        <end position="202"/>
    </location>
</feature>
<feature type="domain" description="EF-hand" evidence="5">
    <location>
        <begin position="136"/>
        <end position="171"/>
    </location>
</feature>
<evidence type="ECO:0000256" key="3">
    <source>
        <dbReference type="ARBA" id="ARBA00022837"/>
    </source>
</evidence>
<feature type="compositionally biased region" description="Low complexity" evidence="4">
    <location>
        <begin position="18"/>
        <end position="28"/>
    </location>
</feature>
<dbReference type="PROSITE" id="PS00018">
    <property type="entry name" value="EF_HAND_1"/>
    <property type="match status" value="3"/>
</dbReference>
<accession>A0AAV8FKD7</accession>
<evidence type="ECO:0000259" key="5">
    <source>
        <dbReference type="PROSITE" id="PS50222"/>
    </source>
</evidence>
<dbReference type="AlphaFoldDB" id="A0AAV8FKD7"/>
<dbReference type="Gene3D" id="1.10.238.10">
    <property type="entry name" value="EF-hand"/>
    <property type="match status" value="2"/>
</dbReference>
<protein>
    <submittedName>
        <fullName evidence="6">EF hand calcium-binding family protein</fullName>
    </submittedName>
</protein>
<evidence type="ECO:0000256" key="1">
    <source>
        <dbReference type="ARBA" id="ARBA00022723"/>
    </source>
</evidence>
<keyword evidence="2" id="KW-0677">Repeat</keyword>
<evidence type="ECO:0000256" key="2">
    <source>
        <dbReference type="ARBA" id="ARBA00022737"/>
    </source>
</evidence>
<dbReference type="SUPFAM" id="SSF47473">
    <property type="entry name" value="EF-hand"/>
    <property type="match status" value="1"/>
</dbReference>
<proteinExistence type="predicted"/>
<dbReference type="CDD" id="cd00051">
    <property type="entry name" value="EFh"/>
    <property type="match status" value="1"/>
</dbReference>
<sequence>MAVKDLKKNAPAAADPCSSSLKSSTSPSKFPHVFSKMVPFIAKNRADSSNYMQEPISSPSSTRERSCELQRIFCYFDENGDGRISPSELRNCMLASGEELSSEEAEEAVRFTDSDGDGELDLDDFIKLIESEDEHEKDKNLLQAFQMYEMDGCGCITPKSLRRMLRRLGEDRTVVDCTDMIRRFDLNADGVLSFDEFKIMME</sequence>
<comment type="caution">
    <text evidence="6">The sequence shown here is derived from an EMBL/GenBank/DDBJ whole genome shotgun (WGS) entry which is preliminary data.</text>
</comment>
<dbReference type="FunFam" id="1.10.238.10:FF:000003">
    <property type="entry name" value="Calmodulin A"/>
    <property type="match status" value="1"/>
</dbReference>
<dbReference type="InterPro" id="IPR002048">
    <property type="entry name" value="EF_hand_dom"/>
</dbReference>
<dbReference type="InterPro" id="IPR011992">
    <property type="entry name" value="EF-hand-dom_pair"/>
</dbReference>
<evidence type="ECO:0000313" key="6">
    <source>
        <dbReference type="EMBL" id="KAJ4793970.1"/>
    </source>
</evidence>
<name>A0AAV8FKD7_9POAL</name>
<dbReference type="EMBL" id="JAMFTS010000002">
    <property type="protein sequence ID" value="KAJ4793970.1"/>
    <property type="molecule type" value="Genomic_DNA"/>
</dbReference>
<evidence type="ECO:0000256" key="4">
    <source>
        <dbReference type="SAM" id="MobiDB-lite"/>
    </source>
</evidence>
<feature type="region of interest" description="Disordered" evidence="4">
    <location>
        <begin position="1"/>
        <end position="31"/>
    </location>
</feature>
<dbReference type="InterPro" id="IPR039647">
    <property type="entry name" value="EF_hand_pair_protein_CML-like"/>
</dbReference>
<keyword evidence="1" id="KW-0479">Metal-binding</keyword>
<dbReference type="Pfam" id="PF13499">
    <property type="entry name" value="EF-hand_7"/>
    <property type="match status" value="2"/>
</dbReference>
<dbReference type="Proteomes" id="UP001140206">
    <property type="component" value="Chromosome 2"/>
</dbReference>
<evidence type="ECO:0000313" key="7">
    <source>
        <dbReference type="Proteomes" id="UP001140206"/>
    </source>
</evidence>
<gene>
    <name evidence="6" type="ORF">LUZ62_045216</name>
</gene>